<feature type="transmembrane region" description="Helical" evidence="1">
    <location>
        <begin position="24"/>
        <end position="42"/>
    </location>
</feature>
<keyword evidence="1" id="KW-1133">Transmembrane helix</keyword>
<keyword evidence="1" id="KW-0472">Membrane</keyword>
<name>A0A914RF69_PAREQ</name>
<evidence type="ECO:0000313" key="2">
    <source>
        <dbReference type="Proteomes" id="UP000887564"/>
    </source>
</evidence>
<dbReference type="Proteomes" id="UP000887564">
    <property type="component" value="Unplaced"/>
</dbReference>
<reference evidence="3" key="1">
    <citation type="submission" date="2022-11" db="UniProtKB">
        <authorList>
            <consortium name="WormBaseParasite"/>
        </authorList>
    </citation>
    <scope>IDENTIFICATION</scope>
</reference>
<proteinExistence type="predicted"/>
<sequence length="48" mass="5728">MVSTTRCAFRCEAVQHVDRYVVSWLYLCRSVFVIICLFIFVYEFTALQ</sequence>
<accession>A0A914RF69</accession>
<dbReference type="AlphaFoldDB" id="A0A914RF69"/>
<protein>
    <submittedName>
        <fullName evidence="3">Uncharacterized protein</fullName>
    </submittedName>
</protein>
<evidence type="ECO:0000256" key="1">
    <source>
        <dbReference type="SAM" id="Phobius"/>
    </source>
</evidence>
<dbReference type="WBParaSite" id="PEQ_0000033801-mRNA-1">
    <property type="protein sequence ID" value="PEQ_0000033801-mRNA-1"/>
    <property type="gene ID" value="PEQ_0000033801"/>
</dbReference>
<evidence type="ECO:0000313" key="3">
    <source>
        <dbReference type="WBParaSite" id="PEQ_0000033801-mRNA-1"/>
    </source>
</evidence>
<organism evidence="2 3">
    <name type="scientific">Parascaris equorum</name>
    <name type="common">Equine roundworm</name>
    <dbReference type="NCBI Taxonomy" id="6256"/>
    <lineage>
        <taxon>Eukaryota</taxon>
        <taxon>Metazoa</taxon>
        <taxon>Ecdysozoa</taxon>
        <taxon>Nematoda</taxon>
        <taxon>Chromadorea</taxon>
        <taxon>Rhabditida</taxon>
        <taxon>Spirurina</taxon>
        <taxon>Ascaridomorpha</taxon>
        <taxon>Ascaridoidea</taxon>
        <taxon>Ascarididae</taxon>
        <taxon>Parascaris</taxon>
    </lineage>
</organism>
<keyword evidence="1" id="KW-0812">Transmembrane</keyword>
<keyword evidence="2" id="KW-1185">Reference proteome</keyword>